<protein>
    <submittedName>
        <fullName evidence="1">Uncharacterized protein</fullName>
    </submittedName>
</protein>
<proteinExistence type="predicted"/>
<dbReference type="EMBL" id="UINC01000976">
    <property type="protein sequence ID" value="SUZ66125.1"/>
    <property type="molecule type" value="Genomic_DNA"/>
</dbReference>
<organism evidence="1">
    <name type="scientific">marine metagenome</name>
    <dbReference type="NCBI Taxonomy" id="408172"/>
    <lineage>
        <taxon>unclassified sequences</taxon>
        <taxon>metagenomes</taxon>
        <taxon>ecological metagenomes</taxon>
    </lineage>
</organism>
<accession>A0A381PGI7</accession>
<name>A0A381PGI7_9ZZZZ</name>
<gene>
    <name evidence="1" type="ORF">METZ01_LOCUS18979</name>
</gene>
<reference evidence="1" key="1">
    <citation type="submission" date="2018-05" db="EMBL/GenBank/DDBJ databases">
        <authorList>
            <person name="Lanie J.A."/>
            <person name="Ng W.-L."/>
            <person name="Kazmierczak K.M."/>
            <person name="Andrzejewski T.M."/>
            <person name="Davidsen T.M."/>
            <person name="Wayne K.J."/>
            <person name="Tettelin H."/>
            <person name="Glass J.I."/>
            <person name="Rusch D."/>
            <person name="Podicherti R."/>
            <person name="Tsui H.-C.T."/>
            <person name="Winkler M.E."/>
        </authorList>
    </citation>
    <scope>NUCLEOTIDE SEQUENCE</scope>
</reference>
<dbReference type="AlphaFoldDB" id="A0A381PGI7"/>
<sequence length="46" mass="5057">MTAIKSPCNGLVKRPRDEIGLTGSDVNHKETVLLSSSLDKQFPLLF</sequence>
<evidence type="ECO:0000313" key="1">
    <source>
        <dbReference type="EMBL" id="SUZ66125.1"/>
    </source>
</evidence>